<accession>A0AAX3L5G6</accession>
<protein>
    <submittedName>
        <fullName evidence="1">Uncharacterized protein</fullName>
    </submittedName>
</protein>
<gene>
    <name evidence="1" type="ORF">PHA72_15625</name>
</gene>
<dbReference type="EMBL" id="CP116347">
    <property type="protein sequence ID" value="WCE11513.1"/>
    <property type="molecule type" value="Genomic_DNA"/>
</dbReference>
<evidence type="ECO:0000313" key="2">
    <source>
        <dbReference type="Proteomes" id="UP001210538"/>
    </source>
</evidence>
<evidence type="ECO:0000313" key="1">
    <source>
        <dbReference type="EMBL" id="WCE11513.1"/>
    </source>
</evidence>
<dbReference type="RefSeq" id="WP_260459721.1">
    <property type="nucleotide sequence ID" value="NZ_CP116347.1"/>
</dbReference>
<keyword evidence="2" id="KW-1185">Reference proteome</keyword>
<dbReference type="AlphaFoldDB" id="A0AAX3L5G6"/>
<sequence>MSNLKPGNVYIEISRNQAGGLSLCVGNDDGGYRISGAKVGGCETLKCFEVNAEELIAQIREHAKKAAAEPEYIDEIAIQAGIDPAVADAYMQGYHDAEARRDEQQAAN</sequence>
<dbReference type="Proteomes" id="UP001210538">
    <property type="component" value="Chromosome"/>
</dbReference>
<proteinExistence type="predicted"/>
<organism evidence="1 2">
    <name type="scientific">Enterobacter ludwigii</name>
    <dbReference type="NCBI Taxonomy" id="299767"/>
    <lineage>
        <taxon>Bacteria</taxon>
        <taxon>Pseudomonadati</taxon>
        <taxon>Pseudomonadota</taxon>
        <taxon>Gammaproteobacteria</taxon>
        <taxon>Enterobacterales</taxon>
        <taxon>Enterobacteriaceae</taxon>
        <taxon>Enterobacter</taxon>
        <taxon>Enterobacter cloacae complex</taxon>
    </lineage>
</organism>
<name>A0AAX3L5G6_9ENTR</name>
<reference evidence="1 2" key="1">
    <citation type="submission" date="2023-01" db="EMBL/GenBank/DDBJ databases">
        <title>Genome sequence resource and annotation of Enterobacter ludwigii, an economically important pathogen of seedling wilt with strawberry.</title>
        <authorList>
            <person name="Xie Y."/>
        </authorList>
    </citation>
    <scope>NUCLEOTIDE SEQUENCE [LARGE SCALE GENOMIC DNA]</scope>
    <source>
        <strain evidence="1 2">CM-TZ4</strain>
    </source>
</reference>